<organism evidence="2 4">
    <name type="scientific">Leptospira selangorensis</name>
    <dbReference type="NCBI Taxonomy" id="2484982"/>
    <lineage>
        <taxon>Bacteria</taxon>
        <taxon>Pseudomonadati</taxon>
        <taxon>Spirochaetota</taxon>
        <taxon>Spirochaetia</taxon>
        <taxon>Leptospirales</taxon>
        <taxon>Leptospiraceae</taxon>
        <taxon>Leptospira</taxon>
    </lineage>
</organism>
<dbReference type="Gene3D" id="1.10.10.2910">
    <property type="match status" value="1"/>
</dbReference>
<feature type="domain" description="IrrE N-terminal-like" evidence="1">
    <location>
        <begin position="141"/>
        <end position="252"/>
    </location>
</feature>
<dbReference type="Proteomes" id="UP000298057">
    <property type="component" value="Unassembled WGS sequence"/>
</dbReference>
<reference evidence="3" key="1">
    <citation type="submission" date="2018-10" db="EMBL/GenBank/DDBJ databases">
        <authorList>
            <person name="Vincent A.T."/>
            <person name="Schiettekatte O."/>
            <person name="Bourhy P."/>
            <person name="Veyrier F.J."/>
            <person name="Picardeau M."/>
        </authorList>
    </citation>
    <scope>NUCLEOTIDE SEQUENCE</scope>
    <source>
        <strain evidence="3">201702406</strain>
    </source>
</reference>
<gene>
    <name evidence="2" type="ORF">EHQ81_19360</name>
    <name evidence="3" type="ORF">EHQ82_01535</name>
</gene>
<dbReference type="AlphaFoldDB" id="A0A5F2C6H2"/>
<proteinExistence type="predicted"/>
<dbReference type="EMBL" id="RQGU01000027">
    <property type="protein sequence ID" value="TGM27929.1"/>
    <property type="molecule type" value="Genomic_DNA"/>
</dbReference>
<evidence type="ECO:0000313" key="4">
    <source>
        <dbReference type="Proteomes" id="UP000297832"/>
    </source>
</evidence>
<reference evidence="2 4" key="2">
    <citation type="journal article" date="2019" name="PLoS Negl. Trop. Dis.">
        <title>Revisiting the worldwide diversity of Leptospira species in the environment.</title>
        <authorList>
            <person name="Vincent A.T."/>
            <person name="Schiettekatte O."/>
            <person name="Bourhy P."/>
            <person name="Veyrier F.J."/>
            <person name="Picardeau M."/>
        </authorList>
    </citation>
    <scope>NUCLEOTIDE SEQUENCE [LARGE SCALE GENOMIC DNA]</scope>
    <source>
        <strain evidence="2 4">201702405</strain>
        <strain evidence="3">201702406</strain>
    </source>
</reference>
<name>A0A5F2C6H2_9LEPT</name>
<sequence length="286" mass="33015">MHKIDELLLKGEDFSAFSNTLPNRVTENFLGILKNINIKKLIELGTLSDSNPHGELYYLLNELGHQTLFRVNQKTDNILSNIWLAKVTSKAKEYYLENPGIAFDRRNLNNAFMKKIVNLSEDIYKINNIQEYLKEIGILLVFEKYIPNSLVDGVCFRLMSGNPIIGISLRFDRLDNFWFTLMHELAHVHLHYDILETPILDNMESLEESDLERQANIFAKFSIIDKAAWRTCDALIDKSKESLLKFAQYQNVHPALIAGLIRHELNDYAIFSDIVQSVKVRDILGL</sequence>
<dbReference type="RefSeq" id="WP_135625852.1">
    <property type="nucleotide sequence ID" value="NZ_RQGU01000027.1"/>
</dbReference>
<dbReference type="Proteomes" id="UP000297832">
    <property type="component" value="Unassembled WGS sequence"/>
</dbReference>
<dbReference type="Pfam" id="PF06114">
    <property type="entry name" value="Peptidase_M78"/>
    <property type="match status" value="1"/>
</dbReference>
<keyword evidence="5" id="KW-1185">Reference proteome</keyword>
<accession>A0A5F2C6H2</accession>
<evidence type="ECO:0000313" key="5">
    <source>
        <dbReference type="Proteomes" id="UP000298057"/>
    </source>
</evidence>
<evidence type="ECO:0000313" key="2">
    <source>
        <dbReference type="EMBL" id="TGM10268.1"/>
    </source>
</evidence>
<evidence type="ECO:0000313" key="3">
    <source>
        <dbReference type="EMBL" id="TGM27929.1"/>
    </source>
</evidence>
<protein>
    <submittedName>
        <fullName evidence="2">ImmA/IrrE family metallo-endopeptidase</fullName>
    </submittedName>
</protein>
<dbReference type="EMBL" id="RQGV01000029">
    <property type="protein sequence ID" value="TGM10268.1"/>
    <property type="molecule type" value="Genomic_DNA"/>
</dbReference>
<dbReference type="InterPro" id="IPR010359">
    <property type="entry name" value="IrrE_HExxH"/>
</dbReference>
<comment type="caution">
    <text evidence="2">The sequence shown here is derived from an EMBL/GenBank/DDBJ whole genome shotgun (WGS) entry which is preliminary data.</text>
</comment>
<evidence type="ECO:0000259" key="1">
    <source>
        <dbReference type="Pfam" id="PF06114"/>
    </source>
</evidence>